<dbReference type="EC" id="2.5.1.75" evidence="3"/>
<evidence type="ECO:0000256" key="8">
    <source>
        <dbReference type="ARBA" id="ARBA00022842"/>
    </source>
</evidence>
<reference evidence="11" key="1">
    <citation type="submission" date="2021-06" db="EMBL/GenBank/DDBJ databases">
        <authorList>
            <person name="Nardi T."/>
            <person name="Nardi T."/>
        </authorList>
    </citation>
    <scope>NUCLEOTIDE SEQUENCE</scope>
</reference>
<protein>
    <recommendedName>
        <fullName evidence="3">tRNA dimethylallyltransferase</fullName>
        <ecNumber evidence="3">2.5.1.75</ecNumber>
    </recommendedName>
</protein>
<dbReference type="InterPro" id="IPR027417">
    <property type="entry name" value="P-loop_NTPase"/>
</dbReference>
<dbReference type="SUPFAM" id="SSF52540">
    <property type="entry name" value="P-loop containing nucleoside triphosphate hydrolases"/>
    <property type="match status" value="1"/>
</dbReference>
<dbReference type="InterPro" id="IPR039657">
    <property type="entry name" value="Dimethylallyltransferase"/>
</dbReference>
<keyword evidence="4 10" id="KW-0808">Transferase</keyword>
<dbReference type="GO" id="GO:0052381">
    <property type="term" value="F:tRNA dimethylallyltransferase activity"/>
    <property type="evidence" value="ECO:0007669"/>
    <property type="project" value="UniProtKB-EC"/>
</dbReference>
<evidence type="ECO:0000256" key="3">
    <source>
        <dbReference type="ARBA" id="ARBA00012665"/>
    </source>
</evidence>
<dbReference type="HAMAP" id="MF_00185">
    <property type="entry name" value="IPP_trans"/>
    <property type="match status" value="1"/>
</dbReference>
<dbReference type="AlphaFoldDB" id="A0A8S4C381"/>
<dbReference type="Proteomes" id="UP000837675">
    <property type="component" value="Unassembled WGS sequence"/>
</dbReference>
<dbReference type="NCBIfam" id="TIGR00174">
    <property type="entry name" value="miaA"/>
    <property type="match status" value="1"/>
</dbReference>
<evidence type="ECO:0000256" key="1">
    <source>
        <dbReference type="ARBA" id="ARBA00001946"/>
    </source>
</evidence>
<evidence type="ECO:0000256" key="6">
    <source>
        <dbReference type="ARBA" id="ARBA00022741"/>
    </source>
</evidence>
<dbReference type="EMBL" id="CAJVAF010000326">
    <property type="protein sequence ID" value="CAG7597567.1"/>
    <property type="molecule type" value="Genomic_DNA"/>
</dbReference>
<evidence type="ECO:0000256" key="10">
    <source>
        <dbReference type="RuleBase" id="RU003785"/>
    </source>
</evidence>
<keyword evidence="7 10" id="KW-0067">ATP-binding</keyword>
<gene>
    <name evidence="11" type="ORF">MHYMCMPASI_00947</name>
</gene>
<feature type="non-terminal residue" evidence="11">
    <location>
        <position position="1"/>
    </location>
</feature>
<comment type="cofactor">
    <cofactor evidence="1">
        <name>Mg(2+)</name>
        <dbReference type="ChEBI" id="CHEBI:18420"/>
    </cofactor>
</comment>
<dbReference type="Pfam" id="PF01715">
    <property type="entry name" value="IPPT"/>
    <property type="match status" value="1"/>
</dbReference>
<dbReference type="GO" id="GO:0005524">
    <property type="term" value="F:ATP binding"/>
    <property type="evidence" value="ECO:0007669"/>
    <property type="project" value="UniProtKB-KW"/>
</dbReference>
<accession>A0A8S4C381</accession>
<comment type="caution">
    <text evidence="11">The sequence shown here is derived from an EMBL/GenBank/DDBJ whole genome shotgun (WGS) entry which is preliminary data.</text>
</comment>
<evidence type="ECO:0000256" key="5">
    <source>
        <dbReference type="ARBA" id="ARBA00022694"/>
    </source>
</evidence>
<dbReference type="Gene3D" id="1.10.20.140">
    <property type="match status" value="1"/>
</dbReference>
<keyword evidence="8" id="KW-0460">Magnesium</keyword>
<name>A0A8S4C381_9ACAR</name>
<evidence type="ECO:0000256" key="7">
    <source>
        <dbReference type="ARBA" id="ARBA00022840"/>
    </source>
</evidence>
<evidence type="ECO:0000313" key="11">
    <source>
        <dbReference type="EMBL" id="CAG7597567.1"/>
    </source>
</evidence>
<evidence type="ECO:0000256" key="4">
    <source>
        <dbReference type="ARBA" id="ARBA00022679"/>
    </source>
</evidence>
<keyword evidence="5" id="KW-0819">tRNA processing</keyword>
<evidence type="ECO:0000256" key="2">
    <source>
        <dbReference type="ARBA" id="ARBA00005842"/>
    </source>
</evidence>
<dbReference type="GO" id="GO:0006400">
    <property type="term" value="P:tRNA modification"/>
    <property type="evidence" value="ECO:0007669"/>
    <property type="project" value="TreeGrafter"/>
</dbReference>
<keyword evidence="6 10" id="KW-0547">Nucleotide-binding</keyword>
<proteinExistence type="inferred from homology"/>
<dbReference type="PANTHER" id="PTHR11088:SF60">
    <property type="entry name" value="TRNA DIMETHYLALLYLTRANSFERASE"/>
    <property type="match status" value="1"/>
</dbReference>
<comment type="catalytic activity">
    <reaction evidence="9">
        <text>adenosine(37) in tRNA + dimethylallyl diphosphate = N(6)-dimethylallyladenosine(37) in tRNA + diphosphate</text>
        <dbReference type="Rhea" id="RHEA:26482"/>
        <dbReference type="Rhea" id="RHEA-COMP:10162"/>
        <dbReference type="Rhea" id="RHEA-COMP:10375"/>
        <dbReference type="ChEBI" id="CHEBI:33019"/>
        <dbReference type="ChEBI" id="CHEBI:57623"/>
        <dbReference type="ChEBI" id="CHEBI:74411"/>
        <dbReference type="ChEBI" id="CHEBI:74415"/>
        <dbReference type="EC" id="2.5.1.75"/>
    </reaction>
</comment>
<sequence>VLNFSQLKDKIIIISGPTASGKSALAIDIVREVDGVIINSDAMQVYKELPILTAQPNLSDQLHYPHKLYGIIEMDTHYSVAMWLDSVKREITSYKEKGKVPVIVGGSGLYIKSLVDGLAFIPDISESTKSKMAEMISSFDSVSLHKHLFDYDPDLARRLEPSDLKRITRGLEVYLETQVPLSKWQSDTKPYFPRDKFFTINVDIERESLYRNCNTRFLAMLKTGAVEEVETLLNQKPSIKYPKILGLYELINWLEGRITKEKAIEKAQQFTRNYAKRQTTWFRNQMQYDFFLRKN</sequence>
<evidence type="ECO:0000313" key="12">
    <source>
        <dbReference type="Proteomes" id="UP000837675"/>
    </source>
</evidence>
<dbReference type="InterPro" id="IPR018022">
    <property type="entry name" value="IPT"/>
</dbReference>
<organism evidence="11 12">
    <name type="scientific">Hyalomma marginatum</name>
    <dbReference type="NCBI Taxonomy" id="34627"/>
    <lineage>
        <taxon>Eukaryota</taxon>
        <taxon>Metazoa</taxon>
        <taxon>Ecdysozoa</taxon>
        <taxon>Arthropoda</taxon>
        <taxon>Chelicerata</taxon>
        <taxon>Arachnida</taxon>
        <taxon>Acari</taxon>
        <taxon>Parasitiformes</taxon>
        <taxon>Ixodida</taxon>
        <taxon>Ixodoidea</taxon>
        <taxon>Ixodidae</taxon>
        <taxon>Hyalomminae</taxon>
        <taxon>Hyalomma</taxon>
    </lineage>
</organism>
<comment type="similarity">
    <text evidence="2 10">Belongs to the IPP transferase family.</text>
</comment>
<dbReference type="PANTHER" id="PTHR11088">
    <property type="entry name" value="TRNA DIMETHYLALLYLTRANSFERASE"/>
    <property type="match status" value="1"/>
</dbReference>
<evidence type="ECO:0000256" key="9">
    <source>
        <dbReference type="ARBA" id="ARBA00049563"/>
    </source>
</evidence>
<keyword evidence="12" id="KW-1185">Reference proteome</keyword>
<dbReference type="Gene3D" id="3.40.50.300">
    <property type="entry name" value="P-loop containing nucleotide triphosphate hydrolases"/>
    <property type="match status" value="1"/>
</dbReference>